<dbReference type="Gene3D" id="3.40.50.1820">
    <property type="entry name" value="alpha/beta hydrolase"/>
    <property type="match status" value="1"/>
</dbReference>
<sequence>MALQWTHENISYFGGNASNITLAGYSAGSHSVFHQLAYDLGMQGKKAIVKRAMMLSNGPGVQPKTLDEAQDQYTSLLTALNIPLSLPPRDQLSLLRSTPAKTLIRASNTLKLHQFRAVTDASFVQPNLLASLSNGSFASRMESRNMHLLLGECSDEHFVYGTWHPPSPGYDAMQNRLAADYPDVLSAACSCSTTSPREACPPKYTSWQQAFGHVYADVQIHHLLRGMVKELVHSGAGELVHRYRIEWRAGCVDQMLPREWGVTHTSDMPIWFWGNGARLTGAEEEVIKTAFQEPLRKFLEGGEMGWGARGMEVRTLKNDGRVVVEDDEARIKEGLELWEKVKNVGKMGGGQGVQDVIGKMMSGVL</sequence>
<dbReference type="InterPro" id="IPR019826">
    <property type="entry name" value="Carboxylesterase_B_AS"/>
</dbReference>
<dbReference type="RefSeq" id="XP_001796652.1">
    <property type="nucleotide sequence ID" value="XM_001796600.1"/>
</dbReference>
<dbReference type="AlphaFoldDB" id="Q0UPP0"/>
<proteinExistence type="inferred from homology"/>
<comment type="similarity">
    <text evidence="1 3">Belongs to the type-B carboxylesterase/lipase family.</text>
</comment>
<dbReference type="InterPro" id="IPR029058">
    <property type="entry name" value="AB_hydrolase_fold"/>
</dbReference>
<dbReference type="STRING" id="321614.Q0UPP0"/>
<evidence type="ECO:0000313" key="5">
    <source>
        <dbReference type="EMBL" id="EAT86105.2"/>
    </source>
</evidence>
<dbReference type="GeneID" id="5973531"/>
<protein>
    <recommendedName>
        <fullName evidence="3">Carboxylic ester hydrolase</fullName>
        <ecNumber evidence="3">3.1.1.-</ecNumber>
    </recommendedName>
</protein>
<dbReference type="EMBL" id="CH445333">
    <property type="protein sequence ID" value="EAT86105.2"/>
    <property type="molecule type" value="Genomic_DNA"/>
</dbReference>
<gene>
    <name evidence="5" type="ORF">SNOG_06274</name>
</gene>
<dbReference type="VEuPathDB" id="FungiDB:JI435_062740"/>
<name>Q0UPP0_PHANO</name>
<evidence type="ECO:0000259" key="4">
    <source>
        <dbReference type="Pfam" id="PF00135"/>
    </source>
</evidence>
<dbReference type="EC" id="3.1.1.-" evidence="3"/>
<dbReference type="SUPFAM" id="SSF53474">
    <property type="entry name" value="alpha/beta-Hydrolases"/>
    <property type="match status" value="1"/>
</dbReference>
<evidence type="ECO:0000256" key="2">
    <source>
        <dbReference type="ARBA" id="ARBA00022801"/>
    </source>
</evidence>
<organism evidence="5 6">
    <name type="scientific">Phaeosphaeria nodorum (strain SN15 / ATCC MYA-4574 / FGSC 10173)</name>
    <name type="common">Glume blotch fungus</name>
    <name type="synonym">Parastagonospora nodorum</name>
    <dbReference type="NCBI Taxonomy" id="321614"/>
    <lineage>
        <taxon>Eukaryota</taxon>
        <taxon>Fungi</taxon>
        <taxon>Dikarya</taxon>
        <taxon>Ascomycota</taxon>
        <taxon>Pezizomycotina</taxon>
        <taxon>Dothideomycetes</taxon>
        <taxon>Pleosporomycetidae</taxon>
        <taxon>Pleosporales</taxon>
        <taxon>Pleosporineae</taxon>
        <taxon>Phaeosphaeriaceae</taxon>
        <taxon>Parastagonospora</taxon>
    </lineage>
</organism>
<feature type="domain" description="Carboxylesterase type B" evidence="4">
    <location>
        <begin position="1"/>
        <end position="293"/>
    </location>
</feature>
<dbReference type="KEGG" id="pno:SNOG_06274"/>
<accession>Q0UPP0</accession>
<dbReference type="InParanoid" id="Q0UPP0"/>
<dbReference type="PROSITE" id="PS00122">
    <property type="entry name" value="CARBOXYLESTERASE_B_1"/>
    <property type="match status" value="1"/>
</dbReference>
<dbReference type="Proteomes" id="UP000001055">
    <property type="component" value="Unassembled WGS sequence"/>
</dbReference>
<keyword evidence="2 3" id="KW-0378">Hydrolase</keyword>
<dbReference type="GO" id="GO:0016787">
    <property type="term" value="F:hydrolase activity"/>
    <property type="evidence" value="ECO:0007669"/>
    <property type="project" value="UniProtKB-KW"/>
</dbReference>
<dbReference type="PANTHER" id="PTHR43142:SF4">
    <property type="entry name" value="CARBOXYLIC ESTER HYDROLASE"/>
    <property type="match status" value="1"/>
</dbReference>
<dbReference type="PANTHER" id="PTHR43142">
    <property type="entry name" value="CARBOXYLIC ESTER HYDROLASE"/>
    <property type="match status" value="1"/>
</dbReference>
<dbReference type="HOGENOM" id="CLU_006586_17_1_1"/>
<evidence type="ECO:0000313" key="6">
    <source>
        <dbReference type="Proteomes" id="UP000001055"/>
    </source>
</evidence>
<dbReference type="Pfam" id="PF00135">
    <property type="entry name" value="COesterase"/>
    <property type="match status" value="1"/>
</dbReference>
<evidence type="ECO:0000256" key="3">
    <source>
        <dbReference type="RuleBase" id="RU361235"/>
    </source>
</evidence>
<reference evidence="6" key="1">
    <citation type="journal article" date="2007" name="Plant Cell">
        <title>Dothideomycete-plant interactions illuminated by genome sequencing and EST analysis of the wheat pathogen Stagonospora nodorum.</title>
        <authorList>
            <person name="Hane J.K."/>
            <person name="Lowe R.G."/>
            <person name="Solomon P.S."/>
            <person name="Tan K.C."/>
            <person name="Schoch C.L."/>
            <person name="Spatafora J.W."/>
            <person name="Crous P.W."/>
            <person name="Kodira C."/>
            <person name="Birren B.W."/>
            <person name="Galagan J.E."/>
            <person name="Torriani S.F."/>
            <person name="McDonald B.A."/>
            <person name="Oliver R.P."/>
        </authorList>
    </citation>
    <scope>NUCLEOTIDE SEQUENCE [LARGE SCALE GENOMIC DNA]</scope>
    <source>
        <strain evidence="6">SN15 / ATCC MYA-4574 / FGSC 10173</strain>
    </source>
</reference>
<dbReference type="InterPro" id="IPR002018">
    <property type="entry name" value="CarbesteraseB"/>
</dbReference>
<evidence type="ECO:0000256" key="1">
    <source>
        <dbReference type="ARBA" id="ARBA00005964"/>
    </source>
</evidence>
<dbReference type="eggNOG" id="KOG1516">
    <property type="taxonomic scope" value="Eukaryota"/>
</dbReference>